<evidence type="ECO:0000313" key="2">
    <source>
        <dbReference type="Proteomes" id="UP000077069"/>
    </source>
</evidence>
<accession>A0A177CKY5</accession>
<reference evidence="1 2" key="1">
    <citation type="submission" date="2016-05" db="EMBL/GenBank/DDBJ databases">
        <title>Comparative analysis of secretome profiles of manganese(II)-oxidizing ascomycete fungi.</title>
        <authorList>
            <consortium name="DOE Joint Genome Institute"/>
            <person name="Zeiner C.A."/>
            <person name="Purvine S.O."/>
            <person name="Zink E.M."/>
            <person name="Wu S."/>
            <person name="Pasa-Tolic L."/>
            <person name="Chaput D.L."/>
            <person name="Haridas S."/>
            <person name="Grigoriev I.V."/>
            <person name="Santelli C.M."/>
            <person name="Hansel C.M."/>
        </authorList>
    </citation>
    <scope>NUCLEOTIDE SEQUENCE [LARGE SCALE GENOMIC DNA]</scope>
    <source>
        <strain evidence="1 2">AP3s5-JAC2a</strain>
    </source>
</reference>
<dbReference type="Proteomes" id="UP000077069">
    <property type="component" value="Unassembled WGS sequence"/>
</dbReference>
<dbReference type="RefSeq" id="XP_018038331.1">
    <property type="nucleotide sequence ID" value="XM_018182635.1"/>
</dbReference>
<dbReference type="AlphaFoldDB" id="A0A177CKY5"/>
<proteinExistence type="predicted"/>
<dbReference type="GeneID" id="28766121"/>
<gene>
    <name evidence="1" type="ORF">CC84DRAFT_1214520</name>
</gene>
<evidence type="ECO:0000313" key="1">
    <source>
        <dbReference type="EMBL" id="OAG07966.1"/>
    </source>
</evidence>
<protein>
    <submittedName>
        <fullName evidence="1">Uncharacterized protein</fullName>
    </submittedName>
</protein>
<dbReference type="EMBL" id="KV441550">
    <property type="protein sequence ID" value="OAG07966.1"/>
    <property type="molecule type" value="Genomic_DNA"/>
</dbReference>
<dbReference type="InParanoid" id="A0A177CKY5"/>
<dbReference type="OrthoDB" id="10535977at2759"/>
<organism evidence="1 2">
    <name type="scientific">Paraphaeosphaeria sporulosa</name>
    <dbReference type="NCBI Taxonomy" id="1460663"/>
    <lineage>
        <taxon>Eukaryota</taxon>
        <taxon>Fungi</taxon>
        <taxon>Dikarya</taxon>
        <taxon>Ascomycota</taxon>
        <taxon>Pezizomycotina</taxon>
        <taxon>Dothideomycetes</taxon>
        <taxon>Pleosporomycetidae</taxon>
        <taxon>Pleosporales</taxon>
        <taxon>Massarineae</taxon>
        <taxon>Didymosphaeriaceae</taxon>
        <taxon>Paraphaeosphaeria</taxon>
    </lineage>
</organism>
<keyword evidence="2" id="KW-1185">Reference proteome</keyword>
<name>A0A177CKY5_9PLEO</name>
<sequence length="134" mass="15236">MDTQVGEDVSAVKPPEAKEKKCVTFAADVEERFEPRTCYMFDRNGSHYFPGKYAPESKSAYINTSGYELDMASIQQLKIYVIKHGPGLVSPHKYEEGLVGLHPLWPQLRDFMKAEKDGEMDEDKDGIVVHHNNM</sequence>